<dbReference type="PANTHER" id="PTHR48182">
    <property type="entry name" value="PROTEIN SERAC1"/>
    <property type="match status" value="1"/>
</dbReference>
<sequence>MAANGRFWPRDFLGNDLEGARVLSFGYEASLKMDSSTSQLSDFGRQLLEQLPDFRPTAESIDGKPGKLYQPVNRDQALTYARTEGDAIAIQADHREMIKFDRKTDQGYRQVLRQLKQALDDCSRKSSESYERPF</sequence>
<comment type="caution">
    <text evidence="7">The sequence shown here is derived from an EMBL/GenBank/DDBJ whole genome shotgun (WGS) entry which is preliminary data.</text>
</comment>
<evidence type="ECO:0000313" key="7">
    <source>
        <dbReference type="EMBL" id="KAL1646951.1"/>
    </source>
</evidence>
<accession>A0ABR3TXN7</accession>
<protein>
    <submittedName>
        <fullName evidence="7">Uncharacterized protein</fullName>
    </submittedName>
</protein>
<comment type="subcellular location">
    <subcellularLocation>
        <location evidence="2">Endoplasmic reticulum</location>
    </subcellularLocation>
    <subcellularLocation>
        <location evidence="3">Membrane</location>
    </subcellularLocation>
    <subcellularLocation>
        <location evidence="1">Mitochondrion</location>
    </subcellularLocation>
</comment>
<reference evidence="7 8" key="1">
    <citation type="journal article" date="2023" name="Plant Dis.">
        <title>First Report of Diplodia intermedia Causing Canker and Dieback Diseases on Apple Trees in Canada.</title>
        <authorList>
            <person name="Ellouze W."/>
            <person name="Ilyukhin E."/>
            <person name="Sulman M."/>
            <person name="Ali S."/>
        </authorList>
    </citation>
    <scope>NUCLEOTIDE SEQUENCE [LARGE SCALE GENOMIC DNA]</scope>
    <source>
        <strain evidence="7 8">M45-28</strain>
    </source>
</reference>
<name>A0ABR3TXN7_9PEZI</name>
<evidence type="ECO:0000256" key="6">
    <source>
        <dbReference type="ARBA" id="ARBA00023136"/>
    </source>
</evidence>
<dbReference type="InterPro" id="IPR052374">
    <property type="entry name" value="SERAC1"/>
</dbReference>
<proteinExistence type="predicted"/>
<evidence type="ECO:0000256" key="5">
    <source>
        <dbReference type="ARBA" id="ARBA00023128"/>
    </source>
</evidence>
<evidence type="ECO:0000256" key="2">
    <source>
        <dbReference type="ARBA" id="ARBA00004240"/>
    </source>
</evidence>
<evidence type="ECO:0000313" key="8">
    <source>
        <dbReference type="Proteomes" id="UP001521184"/>
    </source>
</evidence>
<evidence type="ECO:0000256" key="4">
    <source>
        <dbReference type="ARBA" id="ARBA00022824"/>
    </source>
</evidence>
<keyword evidence="8" id="KW-1185">Reference proteome</keyword>
<dbReference type="PANTHER" id="PTHR48182:SF2">
    <property type="entry name" value="PROTEIN SERAC1"/>
    <property type="match status" value="1"/>
</dbReference>
<keyword evidence="4" id="KW-0256">Endoplasmic reticulum</keyword>
<organism evidence="7 8">
    <name type="scientific">Diplodia intermedia</name>
    <dbReference type="NCBI Taxonomy" id="856260"/>
    <lineage>
        <taxon>Eukaryota</taxon>
        <taxon>Fungi</taxon>
        <taxon>Dikarya</taxon>
        <taxon>Ascomycota</taxon>
        <taxon>Pezizomycotina</taxon>
        <taxon>Dothideomycetes</taxon>
        <taxon>Dothideomycetes incertae sedis</taxon>
        <taxon>Botryosphaeriales</taxon>
        <taxon>Botryosphaeriaceae</taxon>
        <taxon>Diplodia</taxon>
    </lineage>
</organism>
<gene>
    <name evidence="7" type="ORF">SLS58_003088</name>
</gene>
<keyword evidence="5" id="KW-0496">Mitochondrion</keyword>
<evidence type="ECO:0000256" key="3">
    <source>
        <dbReference type="ARBA" id="ARBA00004370"/>
    </source>
</evidence>
<keyword evidence="6" id="KW-0472">Membrane</keyword>
<evidence type="ECO:0000256" key="1">
    <source>
        <dbReference type="ARBA" id="ARBA00004173"/>
    </source>
</evidence>
<dbReference type="Proteomes" id="UP001521184">
    <property type="component" value="Unassembled WGS sequence"/>
</dbReference>
<dbReference type="EMBL" id="JAKEKT020000014">
    <property type="protein sequence ID" value="KAL1646951.1"/>
    <property type="molecule type" value="Genomic_DNA"/>
</dbReference>